<keyword evidence="4 5" id="KW-0472">Membrane</keyword>
<dbReference type="PANTHER" id="PTHR47767">
    <property type="entry name" value="ADHESION G PROTEIN-COUPLED RECEPTOR G7"/>
    <property type="match status" value="1"/>
</dbReference>
<dbReference type="Gene3D" id="2.60.220.50">
    <property type="match status" value="1"/>
</dbReference>
<comment type="subcellular location">
    <subcellularLocation>
        <location evidence="1">Membrane</location>
        <topology evidence="1">Multi-pass membrane protein</topology>
    </subcellularLocation>
</comment>
<evidence type="ECO:0000313" key="6">
    <source>
        <dbReference type="EMBL" id="CAH2989253.1"/>
    </source>
</evidence>
<dbReference type="Pfam" id="PF00002">
    <property type="entry name" value="7tm_2"/>
    <property type="match status" value="1"/>
</dbReference>
<evidence type="ECO:0000313" key="7">
    <source>
        <dbReference type="Proteomes" id="UP001153292"/>
    </source>
</evidence>
<reference evidence="6" key="1">
    <citation type="submission" date="2021-12" db="EMBL/GenBank/DDBJ databases">
        <authorList>
            <person name="King R."/>
        </authorList>
    </citation>
    <scope>NUCLEOTIDE SEQUENCE</scope>
</reference>
<name>A0ABN8LBD8_CHISP</name>
<dbReference type="CDD" id="cd15040">
    <property type="entry name" value="7tmB2_Adhesion"/>
    <property type="match status" value="1"/>
</dbReference>
<feature type="transmembrane region" description="Helical" evidence="5">
    <location>
        <begin position="1012"/>
        <end position="1037"/>
    </location>
</feature>
<evidence type="ECO:0000256" key="3">
    <source>
        <dbReference type="ARBA" id="ARBA00022989"/>
    </source>
</evidence>
<evidence type="ECO:0000256" key="5">
    <source>
        <dbReference type="SAM" id="Phobius"/>
    </source>
</evidence>
<feature type="transmembrane region" description="Helical" evidence="5">
    <location>
        <begin position="1249"/>
        <end position="1269"/>
    </location>
</feature>
<dbReference type="InterPro" id="IPR046338">
    <property type="entry name" value="GAIN_dom_sf"/>
</dbReference>
<feature type="transmembrane region" description="Helical" evidence="5">
    <location>
        <begin position="1049"/>
        <end position="1067"/>
    </location>
</feature>
<protein>
    <recommendedName>
        <fullName evidence="8">G-protein coupled receptors family 2 profile 2 domain-containing protein</fullName>
    </recommendedName>
</protein>
<dbReference type="InterPro" id="IPR053066">
    <property type="entry name" value="ADGR_G7"/>
</dbReference>
<evidence type="ECO:0000256" key="2">
    <source>
        <dbReference type="ARBA" id="ARBA00022692"/>
    </source>
</evidence>
<sequence length="1299" mass="147681">MYFHKIKYHGCNRIDKNHSRRTTVEPHCIKLEMYGLHILVLHYTYLNIVFNIGYSLQDCPEETTGSGIKVTWPQSPTASNVQSEPLCFFNGTLITRNCINYEWLPNINQLQSCDRAVKYFNSQNCPPGFNKVSENNNKYCYHISQPSVWKYPCFETGGATVITDFTKNEINALIDSLNFSNHKFLWLPAKRQKMFAPVVWHTPGPNWGQTVEVDERISFRPNLLKNCLVLDVGNKILKTEICHVEYESLCFYVNDFNYPAKCPAGYNAFRHMLDDGRCFGIEQSHRNLTFEEFRRRCKKPMGNGGFKNLRKFIFAKIAENHNMPNFSWCWFSSFIENNEHDISSVTVNLHDFTSIENETNSNMMSIINNFGTVGLLHTSDTLSCMACEADIIYRETELFFEYNASKNKIYLTVYFPSGLWKYNDDDRGIQCFSDAKGFFKVIDVYETLPLLSVKTLKSESSSEMYVEKTIFEISLVTDRSASYWCEGHTKNFSLITTEKIVVNPQGREVHVFSLVLEMFVCLDEINNVVQINSIGLTDNLNKILQAEKIIIMDILDYNLNVMQVLLHVHVSINNTYKVEALNLLSTYNNLLQKIELNFPIYNYTFINMSSSVYCLPTISEDSIALYWDLTPVGHIAAPKQFCLQSNGLPVNRHCFGSYLLGSFWGAVIGQCDKSYEPSFTTTLLFNFVQGKLGNEYVSNFLTTGLQKVLGNTDILIPADVYYLSLSFQQVLNIAHRNESSIETGDIQNFAWAIDRIMVVNKNNLRLAQTLNSTNAILDSINDMIAMITRQSFTSKTKTTTKSDNTYQLAIQPRFIVQISYPEITNITGLAVINPDNSDTFDKMKIQPLYKNMTLNKVLKIENLEVATWFPNVVLNNLQKEVNDNQTMHIVINVFSEDVIFQQLKNNSYVINSRIIEIAVPGYSTNSEFGIPLIFRNIRHMPTIKSSKCGFWDFQSETGVAGVWSGSGCALIATENNMSICECYHLTHFGQLININSDRGLEDSVSGAGHKKVLNIITLIGSGLSLIGIMGIWITALVFDLWRKKTGTKVLLQLSSAIALPLILIVIFNVDNSLVLQVHDINENKNHVKIICIVLGAVFHYSVLTNFMWMLITAILQFLRYVRVLGVSRPSKFMVKLTLIGWGLPSIPVMIVLIIDRENYIPRAVSQRSICYPSGIYMLLGVVLPVCLILIINIVLFILVIKSISKKSDLQISDRSLVCAQFRVSIFLFFLLGLTWVFGIMSFSGSVICSYIFCITSTVQGFVLFIYFVICDPTTRNLWITVMKPQFLSSRNSVTTISSG</sequence>
<feature type="transmembrane region" description="Helical" evidence="5">
    <location>
        <begin position="1174"/>
        <end position="1200"/>
    </location>
</feature>
<evidence type="ECO:0000256" key="4">
    <source>
        <dbReference type="ARBA" id="ARBA00023136"/>
    </source>
</evidence>
<proteinExistence type="predicted"/>
<gene>
    <name evidence="6" type="ORF">CHILSU_LOCUS8632</name>
</gene>
<feature type="transmembrane region" description="Helical" evidence="5">
    <location>
        <begin position="1221"/>
        <end position="1243"/>
    </location>
</feature>
<keyword evidence="2 5" id="KW-0812">Transmembrane</keyword>
<organism evidence="6 7">
    <name type="scientific">Chilo suppressalis</name>
    <name type="common">Asiatic rice borer moth</name>
    <dbReference type="NCBI Taxonomy" id="168631"/>
    <lineage>
        <taxon>Eukaryota</taxon>
        <taxon>Metazoa</taxon>
        <taxon>Ecdysozoa</taxon>
        <taxon>Arthropoda</taxon>
        <taxon>Hexapoda</taxon>
        <taxon>Insecta</taxon>
        <taxon>Pterygota</taxon>
        <taxon>Neoptera</taxon>
        <taxon>Endopterygota</taxon>
        <taxon>Lepidoptera</taxon>
        <taxon>Glossata</taxon>
        <taxon>Ditrysia</taxon>
        <taxon>Pyraloidea</taxon>
        <taxon>Crambidae</taxon>
        <taxon>Crambinae</taxon>
        <taxon>Chilo</taxon>
    </lineage>
</organism>
<evidence type="ECO:0000256" key="1">
    <source>
        <dbReference type="ARBA" id="ARBA00004141"/>
    </source>
</evidence>
<evidence type="ECO:0008006" key="8">
    <source>
        <dbReference type="Google" id="ProtNLM"/>
    </source>
</evidence>
<dbReference type="PRINTS" id="PR00249">
    <property type="entry name" value="GPCRSECRETIN"/>
</dbReference>
<feature type="transmembrane region" description="Helical" evidence="5">
    <location>
        <begin position="1132"/>
        <end position="1154"/>
    </location>
</feature>
<dbReference type="InterPro" id="IPR000832">
    <property type="entry name" value="GPCR_2_secretin-like"/>
</dbReference>
<dbReference type="Pfam" id="PF01825">
    <property type="entry name" value="GPS"/>
    <property type="match status" value="1"/>
</dbReference>
<dbReference type="EMBL" id="OU963897">
    <property type="protein sequence ID" value="CAH2989253.1"/>
    <property type="molecule type" value="Genomic_DNA"/>
</dbReference>
<dbReference type="InterPro" id="IPR000203">
    <property type="entry name" value="GPS"/>
</dbReference>
<dbReference type="Proteomes" id="UP001153292">
    <property type="component" value="Chromosome 4"/>
</dbReference>
<dbReference type="PANTHER" id="PTHR47767:SF1">
    <property type="entry name" value="ADHESION G PROTEIN-COUPLED RECEPTOR G7"/>
    <property type="match status" value="1"/>
</dbReference>
<dbReference type="SMART" id="SM00303">
    <property type="entry name" value="GPS"/>
    <property type="match status" value="1"/>
</dbReference>
<keyword evidence="7" id="KW-1185">Reference proteome</keyword>
<accession>A0ABN8LBD8</accession>
<feature type="transmembrane region" description="Helical" evidence="5">
    <location>
        <begin position="1087"/>
        <end position="1111"/>
    </location>
</feature>
<keyword evidence="3 5" id="KW-1133">Transmembrane helix</keyword>
<dbReference type="Gene3D" id="1.20.1070.10">
    <property type="entry name" value="Rhodopsin 7-helix transmembrane proteins"/>
    <property type="match status" value="1"/>
</dbReference>